<protein>
    <submittedName>
        <fullName evidence="1">Uncharacterized protein</fullName>
    </submittedName>
</protein>
<name>A0A0S3SAM6_PHAAN</name>
<accession>A0A0S3SAM6</accession>
<sequence>SNPSDFFLFFSRKLFHLTVFSNPLQIAPSPSPPLCRSVATTPPVFSLKKKPRAASSPVFLVVRRNRTRLRHQRRPHRTLKP</sequence>
<gene>
    <name evidence="1" type="primary">Vigan.06G098100</name>
    <name evidence="1" type="ORF">VIGAN_06098100</name>
</gene>
<feature type="non-terminal residue" evidence="1">
    <location>
        <position position="1"/>
    </location>
</feature>
<organism evidence="1 2">
    <name type="scientific">Vigna angularis var. angularis</name>
    <dbReference type="NCBI Taxonomy" id="157739"/>
    <lineage>
        <taxon>Eukaryota</taxon>
        <taxon>Viridiplantae</taxon>
        <taxon>Streptophyta</taxon>
        <taxon>Embryophyta</taxon>
        <taxon>Tracheophyta</taxon>
        <taxon>Spermatophyta</taxon>
        <taxon>Magnoliopsida</taxon>
        <taxon>eudicotyledons</taxon>
        <taxon>Gunneridae</taxon>
        <taxon>Pentapetalae</taxon>
        <taxon>rosids</taxon>
        <taxon>fabids</taxon>
        <taxon>Fabales</taxon>
        <taxon>Fabaceae</taxon>
        <taxon>Papilionoideae</taxon>
        <taxon>50 kb inversion clade</taxon>
        <taxon>NPAAA clade</taxon>
        <taxon>indigoferoid/millettioid clade</taxon>
        <taxon>Phaseoleae</taxon>
        <taxon>Vigna</taxon>
    </lineage>
</organism>
<keyword evidence="2" id="KW-1185">Reference proteome</keyword>
<evidence type="ECO:0000313" key="1">
    <source>
        <dbReference type="EMBL" id="BAT89866.1"/>
    </source>
</evidence>
<reference evidence="1 2" key="1">
    <citation type="journal article" date="2015" name="Sci. Rep.">
        <title>The power of single molecule real-time sequencing technology in the de novo assembly of a eukaryotic genome.</title>
        <authorList>
            <person name="Sakai H."/>
            <person name="Naito K."/>
            <person name="Ogiso-Tanaka E."/>
            <person name="Takahashi Y."/>
            <person name="Iseki K."/>
            <person name="Muto C."/>
            <person name="Satou K."/>
            <person name="Teruya K."/>
            <person name="Shiroma A."/>
            <person name="Shimoji M."/>
            <person name="Hirano T."/>
            <person name="Itoh T."/>
            <person name="Kaga A."/>
            <person name="Tomooka N."/>
        </authorList>
    </citation>
    <scope>NUCLEOTIDE SEQUENCE [LARGE SCALE GENOMIC DNA]</scope>
    <source>
        <strain evidence="2">cv. Shumari</strain>
    </source>
</reference>
<dbReference type="Proteomes" id="UP000291084">
    <property type="component" value="Chromosome 6"/>
</dbReference>
<evidence type="ECO:0000313" key="2">
    <source>
        <dbReference type="Proteomes" id="UP000291084"/>
    </source>
</evidence>
<dbReference type="EMBL" id="AP015039">
    <property type="protein sequence ID" value="BAT89866.1"/>
    <property type="molecule type" value="Genomic_DNA"/>
</dbReference>
<dbReference type="AlphaFoldDB" id="A0A0S3SAM6"/>
<proteinExistence type="predicted"/>